<proteinExistence type="inferred from homology"/>
<evidence type="ECO:0008006" key="17">
    <source>
        <dbReference type="Google" id="ProtNLM"/>
    </source>
</evidence>
<feature type="transmembrane region" description="Helical" evidence="12">
    <location>
        <begin position="119"/>
        <end position="142"/>
    </location>
</feature>
<organism evidence="15 16">
    <name type="scientific">Curvularia clavata</name>
    <dbReference type="NCBI Taxonomy" id="95742"/>
    <lineage>
        <taxon>Eukaryota</taxon>
        <taxon>Fungi</taxon>
        <taxon>Dikarya</taxon>
        <taxon>Ascomycota</taxon>
        <taxon>Pezizomycotina</taxon>
        <taxon>Dothideomycetes</taxon>
        <taxon>Pleosporomycetidae</taxon>
        <taxon>Pleosporales</taxon>
        <taxon>Pleosporineae</taxon>
        <taxon>Pleosporaceae</taxon>
        <taxon>Curvularia</taxon>
    </lineage>
</organism>
<keyword evidence="12" id="KW-0812">Transmembrane</keyword>
<dbReference type="PANTHER" id="PTHR37285">
    <property type="entry name" value="SPORE WALL MATURATION PROTEIN DIT1"/>
    <property type="match status" value="1"/>
</dbReference>
<dbReference type="PROSITE" id="PS51253">
    <property type="entry name" value="HTH_CENPB"/>
    <property type="match status" value="1"/>
</dbReference>
<dbReference type="Pfam" id="PF05730">
    <property type="entry name" value="CFEM"/>
    <property type="match status" value="1"/>
</dbReference>
<dbReference type="Pfam" id="PF20684">
    <property type="entry name" value="Fung_rhodopsin"/>
    <property type="match status" value="1"/>
</dbReference>
<evidence type="ECO:0000256" key="2">
    <source>
        <dbReference type="ARBA" id="ARBA00004613"/>
    </source>
</evidence>
<evidence type="ECO:0000256" key="10">
    <source>
        <dbReference type="PROSITE-ProRule" id="PRU01356"/>
    </source>
</evidence>
<feature type="transmembrane region" description="Helical" evidence="12">
    <location>
        <begin position="279"/>
        <end position="299"/>
    </location>
</feature>
<dbReference type="Gene3D" id="3.30.420.10">
    <property type="entry name" value="Ribonuclease H-like superfamily/Ribonuclease H"/>
    <property type="match status" value="1"/>
</dbReference>
<dbReference type="GO" id="GO:0005576">
    <property type="term" value="C:extracellular region"/>
    <property type="evidence" value="ECO:0007669"/>
    <property type="project" value="UniProtKB-SubCell"/>
</dbReference>
<feature type="transmembrane region" description="Helical" evidence="12">
    <location>
        <begin position="88"/>
        <end position="107"/>
    </location>
</feature>
<feature type="transmembrane region" description="Helical" evidence="12">
    <location>
        <begin position="162"/>
        <end position="186"/>
    </location>
</feature>
<keyword evidence="10" id="KW-0349">Heme</keyword>
<evidence type="ECO:0000256" key="1">
    <source>
        <dbReference type="ARBA" id="ARBA00004589"/>
    </source>
</evidence>
<accession>A0A9Q9DU07</accession>
<feature type="compositionally biased region" description="Basic and acidic residues" evidence="11">
    <location>
        <begin position="396"/>
        <end position="405"/>
    </location>
</feature>
<dbReference type="GO" id="GO:0003677">
    <property type="term" value="F:DNA binding"/>
    <property type="evidence" value="ECO:0007669"/>
    <property type="project" value="UniProtKB-KW"/>
</dbReference>
<feature type="binding site" description="axial binding residue" evidence="10">
    <location>
        <position position="37"/>
    </location>
    <ligand>
        <name>heme</name>
        <dbReference type="ChEBI" id="CHEBI:30413"/>
    </ligand>
    <ligandPart>
        <name>Fe</name>
        <dbReference type="ChEBI" id="CHEBI:18248"/>
    </ligandPart>
</feature>
<evidence type="ECO:0000259" key="14">
    <source>
        <dbReference type="PROSITE" id="PS52012"/>
    </source>
</evidence>
<feature type="region of interest" description="Disordered" evidence="11">
    <location>
        <begin position="351"/>
        <end position="405"/>
    </location>
</feature>
<feature type="transmembrane region" description="Helical" evidence="12">
    <location>
        <begin position="311"/>
        <end position="333"/>
    </location>
</feature>
<dbReference type="InterPro" id="IPR036397">
    <property type="entry name" value="RNaseH_sf"/>
</dbReference>
<feature type="domain" description="HTH CENPB-type" evidence="13">
    <location>
        <begin position="501"/>
        <end position="570"/>
    </location>
</feature>
<dbReference type="Proteomes" id="UP001056012">
    <property type="component" value="Chromosome 4"/>
</dbReference>
<evidence type="ECO:0000256" key="6">
    <source>
        <dbReference type="ARBA" id="ARBA00022729"/>
    </source>
</evidence>
<dbReference type="Pfam" id="PF05141">
    <property type="entry name" value="DIT1_PvcA"/>
    <property type="match status" value="1"/>
</dbReference>
<evidence type="ECO:0000313" key="16">
    <source>
        <dbReference type="Proteomes" id="UP001056012"/>
    </source>
</evidence>
<keyword evidence="7" id="KW-0238">DNA-binding</keyword>
<reference evidence="15" key="1">
    <citation type="submission" date="2021-12" db="EMBL/GenBank/DDBJ databases">
        <title>Curvularia clavata genome.</title>
        <authorList>
            <person name="Cao Y."/>
        </authorList>
    </citation>
    <scope>NUCLEOTIDE SEQUENCE</scope>
    <source>
        <strain evidence="15">Yc1106</strain>
    </source>
</reference>
<comment type="subcellular location">
    <subcellularLocation>
        <location evidence="1">Membrane</location>
        <topology evidence="1">Lipid-anchor</topology>
        <topology evidence="1">GPI-anchor</topology>
    </subcellularLocation>
    <subcellularLocation>
        <location evidence="2">Secreted</location>
    </subcellularLocation>
</comment>
<keyword evidence="5" id="KW-0325">Glycoprotein</keyword>
<keyword evidence="10" id="KW-0479">Metal-binding</keyword>
<keyword evidence="5" id="KW-0336">GPI-anchor</keyword>
<dbReference type="EMBL" id="CP089277">
    <property type="protein sequence ID" value="USP79327.1"/>
    <property type="molecule type" value="Genomic_DNA"/>
</dbReference>
<keyword evidence="12" id="KW-1133">Transmembrane helix</keyword>
<dbReference type="VEuPathDB" id="FungiDB:yc1106_06601"/>
<feature type="transmembrane region" description="Helical" evidence="12">
    <location>
        <begin position="198"/>
        <end position="218"/>
    </location>
</feature>
<evidence type="ECO:0000256" key="9">
    <source>
        <dbReference type="ARBA" id="ARBA00023288"/>
    </source>
</evidence>
<feature type="compositionally biased region" description="Polar residues" evidence="11">
    <location>
        <begin position="351"/>
        <end position="362"/>
    </location>
</feature>
<dbReference type="PROSITE" id="PS52012">
    <property type="entry name" value="CFEM"/>
    <property type="match status" value="1"/>
</dbReference>
<dbReference type="GO" id="GO:0046872">
    <property type="term" value="F:metal ion binding"/>
    <property type="evidence" value="ECO:0007669"/>
    <property type="project" value="UniProtKB-UniRule"/>
</dbReference>
<sequence>MAAAAPDDAMDAIAKIPQCGLECIAEGLPFIGCGLLDVECQCNSRNSTAILQPCLLEKCTLDQTFEILRVQADLCNRPHDSYTEVMRITAYVTGIIPVVAVAMRFASRWLGGNPFWWDDWVHLVSAILCVPLMVALVLNIDAGVGKHLWDLTYQRVFDIGRWTYVITILWATEMLLLKYSILCLYLRIFPNVWLKRAVFAFMVFSACFTVPLIFTAAIRCIPVRAQWDLEAAKTAKCLDWLIILKLSVVYEVIAEIVLFALPVPIVLKLQMATAKKIEILIFFGLGLLIIGVSIARVPFLKGVVDKSDQTYTIVASSLSTFIASGLGHFCAAVPTVQPLMRFVVNGFKNKTQTSSSYGQSGRSYESSKKKSYKSLEDKKSAGSNYSGDTLKVSKQRTKDGGKDPYRLSTQNFTRFECDGDDVGDDRFMELRPVETFVTKYNASQAGESQDHRGGDQPITIVVSSPVLEDSSSDKAILNKEYIEIPRTTLERRRAGIPARRDCQPNSKKLTKLEEEVIVDHILDLDLRGFSPTYVAVRDMADRLLAARGAGTVGVHWSRNFVKRTDSLTTRFNRAYDRQRALCEDPVLIKSWFELVEQTKAKYGICDEDVYNFDEAGFMMGKITTQLVITASERRARPKAIQPGGREWVTFIAGINAAGWSIPPFLIFTGKHHLSAWYEEAEIPRDWAIAVSDNGWTTNELGVEWLKHFDAYTKTRVVGARRLLILDGHESHNSLAFQELCKENNIYTLCMPPHSSHLLQPLDVGCFSPLKRAYSREVESLIRNHINHITKLEFLPAFKAAFDRSFTPANICSAFRGAGLVPLQPEAVLSKLDVQLRTPTPPAVLAEALWQACTPSNQVLTMASTPTEPSVDAKANEILRIIERYGLNYERTGKWDGFETFLPIVKEQVERKEPVRMLLPGFPFKSPNTKDKVLGVLPDLGEELALKHVDGLCEKIKAVYEYGAECHITSDGLVYNDLLGVSDETVWNFGQGVRKIAADNNLNNLSFLRLWDILGYPGDFQSKQYYLDHALEIRKELKRQYGDPKFEADMANTSTSDMQMTHAKYLEFLKQDLALNEKHIGLSPEDQTVDIANTAKEMMGRWKAFSAAMAAVPTQYVRLSIHDSGGKDKLSMAVIPQQEKGALGATPWHSVLVIEADGTMRTVQRCKVDETKYRLLYRNGRPYCFCAKAASGEETSQDFEELYPHGLTIRDRRVVAG</sequence>
<evidence type="ECO:0000256" key="3">
    <source>
        <dbReference type="ARBA" id="ARBA00010031"/>
    </source>
</evidence>
<feature type="transmembrane region" description="Helical" evidence="12">
    <location>
        <begin position="248"/>
        <end position="267"/>
    </location>
</feature>
<evidence type="ECO:0000256" key="4">
    <source>
        <dbReference type="ARBA" id="ARBA00022525"/>
    </source>
</evidence>
<evidence type="ECO:0000256" key="11">
    <source>
        <dbReference type="SAM" id="MobiDB-lite"/>
    </source>
</evidence>
<dbReference type="InterPro" id="IPR006600">
    <property type="entry name" value="HTH_CenpB_DNA-bd_dom"/>
</dbReference>
<name>A0A9Q9DU07_CURCL</name>
<keyword evidence="8 10" id="KW-1015">Disulfide bond</keyword>
<gene>
    <name evidence="15" type="ORF">yc1106_06601</name>
</gene>
<feature type="domain" description="CFEM" evidence="14">
    <location>
        <begin position="1"/>
        <end position="103"/>
    </location>
</feature>
<evidence type="ECO:0000256" key="7">
    <source>
        <dbReference type="ARBA" id="ARBA00023125"/>
    </source>
</evidence>
<evidence type="ECO:0000256" key="5">
    <source>
        <dbReference type="ARBA" id="ARBA00022622"/>
    </source>
</evidence>
<keyword evidence="16" id="KW-1185">Reference proteome</keyword>
<dbReference type="OrthoDB" id="2496787at2759"/>
<protein>
    <recommendedName>
        <fullName evidence="17">Extracellular membrane protein CFEM domain-containing protein</fullName>
    </recommendedName>
</protein>
<comment type="similarity">
    <text evidence="3">Belongs to the RBT5 family.</text>
</comment>
<dbReference type="InterPro" id="IPR008427">
    <property type="entry name" value="Extracellular_membr_CFEM_dom"/>
</dbReference>
<keyword evidence="9" id="KW-0449">Lipoprotein</keyword>
<feature type="disulfide bond" evidence="10">
    <location>
        <begin position="33"/>
        <end position="40"/>
    </location>
</feature>
<dbReference type="InterPro" id="IPR049326">
    <property type="entry name" value="Rhodopsin_dom_fungi"/>
</dbReference>
<dbReference type="Pfam" id="PF03184">
    <property type="entry name" value="DDE_1"/>
    <property type="match status" value="1"/>
</dbReference>
<evidence type="ECO:0000256" key="8">
    <source>
        <dbReference type="ARBA" id="ARBA00023157"/>
    </source>
</evidence>
<feature type="disulfide bond" evidence="10">
    <location>
        <begin position="23"/>
        <end position="54"/>
    </location>
</feature>
<dbReference type="InterPro" id="IPR007817">
    <property type="entry name" value="Isocyanide_synthase_DIT1"/>
</dbReference>
<keyword evidence="10" id="KW-0408">Iron</keyword>
<feature type="disulfide bond" evidence="10">
    <location>
        <begin position="42"/>
        <end position="75"/>
    </location>
</feature>
<dbReference type="AlphaFoldDB" id="A0A9Q9DU07"/>
<keyword evidence="6" id="KW-0732">Signal</keyword>
<keyword evidence="4" id="KW-0964">Secreted</keyword>
<feature type="compositionally biased region" description="Basic and acidic residues" evidence="11">
    <location>
        <begin position="365"/>
        <end position="380"/>
    </location>
</feature>
<evidence type="ECO:0000259" key="13">
    <source>
        <dbReference type="PROSITE" id="PS51253"/>
    </source>
</evidence>
<feature type="disulfide bond" evidence="10">
    <location>
        <begin position="19"/>
        <end position="59"/>
    </location>
</feature>
<dbReference type="InterPro" id="IPR004875">
    <property type="entry name" value="DDE_SF_endonuclease_dom"/>
</dbReference>
<keyword evidence="12" id="KW-0472">Membrane</keyword>
<evidence type="ECO:0000256" key="12">
    <source>
        <dbReference type="SAM" id="Phobius"/>
    </source>
</evidence>
<evidence type="ECO:0000313" key="15">
    <source>
        <dbReference type="EMBL" id="USP79327.1"/>
    </source>
</evidence>
<dbReference type="GO" id="GO:0098552">
    <property type="term" value="C:side of membrane"/>
    <property type="evidence" value="ECO:0007669"/>
    <property type="project" value="UniProtKB-KW"/>
</dbReference>
<dbReference type="PANTHER" id="PTHR37285:SF6">
    <property type="entry name" value="BIOSYNTHESIS PROTEIN, PUTATIVE (AFU_ORTHOLOGUE AFUA_5G02660)-RELATED"/>
    <property type="match status" value="1"/>
</dbReference>